<protein>
    <submittedName>
        <fullName evidence="2">Uncharacterized protein</fullName>
    </submittedName>
</protein>
<keyword evidence="1" id="KW-0732">Signal</keyword>
<evidence type="ECO:0000256" key="1">
    <source>
        <dbReference type="SAM" id="SignalP"/>
    </source>
</evidence>
<dbReference type="PROSITE" id="PS51318">
    <property type="entry name" value="TAT"/>
    <property type="match status" value="1"/>
</dbReference>
<dbReference type="Proteomes" id="UP001500635">
    <property type="component" value="Unassembled WGS sequence"/>
</dbReference>
<dbReference type="RefSeq" id="WP_344989931.1">
    <property type="nucleotide sequence ID" value="NZ_BAABFR010000003.1"/>
</dbReference>
<evidence type="ECO:0000313" key="3">
    <source>
        <dbReference type="Proteomes" id="UP001500635"/>
    </source>
</evidence>
<feature type="signal peptide" evidence="1">
    <location>
        <begin position="1"/>
        <end position="32"/>
    </location>
</feature>
<reference evidence="3" key="1">
    <citation type="journal article" date="2019" name="Int. J. Syst. Evol. Microbiol.">
        <title>The Global Catalogue of Microorganisms (GCM) 10K type strain sequencing project: providing services to taxonomists for standard genome sequencing and annotation.</title>
        <authorList>
            <consortium name="The Broad Institute Genomics Platform"/>
            <consortium name="The Broad Institute Genome Sequencing Center for Infectious Disease"/>
            <person name="Wu L."/>
            <person name="Ma J."/>
        </authorList>
    </citation>
    <scope>NUCLEOTIDE SEQUENCE [LARGE SCALE GENOMIC DNA]</scope>
    <source>
        <strain evidence="3">JCM 17688</strain>
    </source>
</reference>
<feature type="chain" id="PRO_5046458328" evidence="1">
    <location>
        <begin position="33"/>
        <end position="196"/>
    </location>
</feature>
<proteinExistence type="predicted"/>
<gene>
    <name evidence="2" type="ORF">GCM10023147_03240</name>
</gene>
<name>A0ABP8J296_9ACTN</name>
<sequence length="196" mass="20286">MRRGIRRLVLGAGAVAAGSFAAALLGGGPASAAPAPSGPVVGTAPPGLLADAAHGIDPAVPRNGVWPRIGYLPSLVPPDSPLQIPTPVVTHDRAGTTDVRVFPYLPPWLHNGIVSRFPPDTAFEIAGAIHLAVPGTSGRVEINPNGHCLFVGGGRSQQYLPRGFRRTVESPVRAEVPLPGDGGFTVTIDPRVFRRG</sequence>
<keyword evidence="3" id="KW-1185">Reference proteome</keyword>
<organism evidence="2 3">
    <name type="scientific">Tsukamurella soli</name>
    <dbReference type="NCBI Taxonomy" id="644556"/>
    <lineage>
        <taxon>Bacteria</taxon>
        <taxon>Bacillati</taxon>
        <taxon>Actinomycetota</taxon>
        <taxon>Actinomycetes</taxon>
        <taxon>Mycobacteriales</taxon>
        <taxon>Tsukamurellaceae</taxon>
        <taxon>Tsukamurella</taxon>
    </lineage>
</organism>
<evidence type="ECO:0000313" key="2">
    <source>
        <dbReference type="EMBL" id="GAA4383698.1"/>
    </source>
</evidence>
<comment type="caution">
    <text evidence="2">The sequence shown here is derived from an EMBL/GenBank/DDBJ whole genome shotgun (WGS) entry which is preliminary data.</text>
</comment>
<accession>A0ABP8J296</accession>
<dbReference type="InterPro" id="IPR006311">
    <property type="entry name" value="TAT_signal"/>
</dbReference>
<dbReference type="EMBL" id="BAABFR010000003">
    <property type="protein sequence ID" value="GAA4383698.1"/>
    <property type="molecule type" value="Genomic_DNA"/>
</dbReference>